<proteinExistence type="predicted"/>
<evidence type="ECO:0000313" key="1">
    <source>
        <dbReference type="EMBL" id="MBB6094993.1"/>
    </source>
</evidence>
<reference evidence="1 2" key="1">
    <citation type="submission" date="2020-08" db="EMBL/GenBank/DDBJ databases">
        <title>Genomic Encyclopedia of Type Strains, Phase IV (KMG-IV): sequencing the most valuable type-strain genomes for metagenomic binning, comparative biology and taxonomic classification.</title>
        <authorList>
            <person name="Goeker M."/>
        </authorList>
    </citation>
    <scope>NUCLEOTIDE SEQUENCE [LARGE SCALE GENOMIC DNA]</scope>
    <source>
        <strain evidence="1 2">DSM 26723</strain>
    </source>
</reference>
<dbReference type="EMBL" id="JACHHZ010000004">
    <property type="protein sequence ID" value="MBB6094993.1"/>
    <property type="molecule type" value="Genomic_DNA"/>
</dbReference>
<organism evidence="1 2">
    <name type="scientific">Povalibacter uvarum</name>
    <dbReference type="NCBI Taxonomy" id="732238"/>
    <lineage>
        <taxon>Bacteria</taxon>
        <taxon>Pseudomonadati</taxon>
        <taxon>Pseudomonadota</taxon>
        <taxon>Gammaproteobacteria</taxon>
        <taxon>Steroidobacterales</taxon>
        <taxon>Steroidobacteraceae</taxon>
        <taxon>Povalibacter</taxon>
    </lineage>
</organism>
<gene>
    <name evidence="1" type="ORF">HNQ60_003880</name>
</gene>
<dbReference type="AlphaFoldDB" id="A0A841HQF7"/>
<keyword evidence="2" id="KW-1185">Reference proteome</keyword>
<accession>A0A841HQF7</accession>
<name>A0A841HQF7_9GAMM</name>
<protein>
    <submittedName>
        <fullName evidence="1">Uncharacterized protein</fullName>
    </submittedName>
</protein>
<dbReference type="Proteomes" id="UP000588068">
    <property type="component" value="Unassembled WGS sequence"/>
</dbReference>
<comment type="caution">
    <text evidence="1">The sequence shown here is derived from an EMBL/GenBank/DDBJ whole genome shotgun (WGS) entry which is preliminary data.</text>
</comment>
<sequence>MTAAKTTSIPIACVPAAIPAGERRAHFALAERLFGELALGRLPLDDGYQFRFPATALSIVTKFLTNERLCCPFMRFALEIEPGTDAIVLRMTGPIGTREILDAELNLDHCKSTGCGCHVS</sequence>
<evidence type="ECO:0000313" key="2">
    <source>
        <dbReference type="Proteomes" id="UP000588068"/>
    </source>
</evidence>